<keyword evidence="8 10" id="KW-0027">Amidation</keyword>
<comment type="similarity">
    <text evidence="3 10">Belongs to the GnRH family.</text>
</comment>
<evidence type="ECO:0000256" key="3">
    <source>
        <dbReference type="ARBA" id="ARBA00010968"/>
    </source>
</evidence>
<name>A0A8J7P358_ATRSP</name>
<sequence>MEFTGRSIVHLVVLAYVVQITCSQHWSYGWLPGGKRSISDLEVTAEVCFGKNYKIHRFNGTMCELYFSCDIS</sequence>
<dbReference type="Proteomes" id="UP000736164">
    <property type="component" value="Unassembled WGS sequence"/>
</dbReference>
<evidence type="ECO:0000256" key="9">
    <source>
        <dbReference type="ARBA" id="ARBA00023283"/>
    </source>
</evidence>
<evidence type="ECO:0000313" key="13">
    <source>
        <dbReference type="Proteomes" id="UP000736164"/>
    </source>
</evidence>
<feature type="non-terminal residue" evidence="12">
    <location>
        <position position="72"/>
    </location>
</feature>
<evidence type="ECO:0000256" key="2">
    <source>
        <dbReference type="ARBA" id="ARBA00004613"/>
    </source>
</evidence>
<comment type="function">
    <text evidence="1 10">Stimulates the secretion of gonadotropins.</text>
</comment>
<dbReference type="Pfam" id="PF00446">
    <property type="entry name" value="GnRH"/>
    <property type="match status" value="1"/>
</dbReference>
<comment type="subcellular location">
    <subcellularLocation>
        <location evidence="2 10">Secreted</location>
    </subcellularLocation>
</comment>
<keyword evidence="4" id="KW-0964">Secreted</keyword>
<dbReference type="GO" id="GO:0005615">
    <property type="term" value="C:extracellular space"/>
    <property type="evidence" value="ECO:0007669"/>
    <property type="project" value="TreeGrafter"/>
</dbReference>
<evidence type="ECO:0000256" key="4">
    <source>
        <dbReference type="ARBA" id="ARBA00022525"/>
    </source>
</evidence>
<protein>
    <recommendedName>
        <fullName evidence="10">Progonadoliberin</fullName>
    </recommendedName>
    <component>
        <recommendedName>
            <fullName evidence="10">Gonadoliberin</fullName>
        </recommendedName>
        <alternativeName>
            <fullName evidence="10">Gonadotropin-releasing hormone</fullName>
            <shortName evidence="10">GnRH</shortName>
        </alternativeName>
        <alternativeName>
            <fullName evidence="10">Luliberin</fullName>
        </alternativeName>
        <alternativeName>
            <fullName evidence="10">Luteinizing hormone-releasing hormone</fullName>
            <shortName evidence="10">LH-RH</shortName>
        </alternativeName>
    </component>
    <component>
        <recommendedName>
            <fullName evidence="10">GnRH-associated peptide</fullName>
        </recommendedName>
        <alternativeName>
            <fullName evidence="10">GnRH-associated peptide</fullName>
        </alternativeName>
    </component>
</protein>
<evidence type="ECO:0000256" key="5">
    <source>
        <dbReference type="ARBA" id="ARBA00022685"/>
    </source>
</evidence>
<comment type="caution">
    <text evidence="12">The sequence shown here is derived from an EMBL/GenBank/DDBJ whole genome shotgun (WGS) entry which is preliminary data.</text>
</comment>
<evidence type="ECO:0000256" key="8">
    <source>
        <dbReference type="ARBA" id="ARBA00022815"/>
    </source>
</evidence>
<keyword evidence="13" id="KW-1185">Reference proteome</keyword>
<dbReference type="AlphaFoldDB" id="A0A8J7P358"/>
<dbReference type="GO" id="GO:0031530">
    <property type="term" value="F:gonadotropin-releasing hormone receptor binding"/>
    <property type="evidence" value="ECO:0007669"/>
    <property type="project" value="TreeGrafter"/>
</dbReference>
<feature type="non-terminal residue" evidence="12">
    <location>
        <position position="1"/>
    </location>
</feature>
<evidence type="ECO:0000256" key="11">
    <source>
        <dbReference type="SAM" id="SignalP"/>
    </source>
</evidence>
<dbReference type="PANTHER" id="PTHR10522:SF6">
    <property type="entry name" value="PROGONADOLIBERIN-2"/>
    <property type="match status" value="1"/>
</dbReference>
<keyword evidence="6 10" id="KW-0372">Hormone</keyword>
<dbReference type="InterPro" id="IPR019792">
    <property type="entry name" value="Gonadoliberin"/>
</dbReference>
<keyword evidence="7 11" id="KW-0732">Signal</keyword>
<evidence type="ECO:0000256" key="7">
    <source>
        <dbReference type="ARBA" id="ARBA00022729"/>
    </source>
</evidence>
<dbReference type="EMBL" id="JAAWVO010070998">
    <property type="protein sequence ID" value="MBN3324554.1"/>
    <property type="molecule type" value="Genomic_DNA"/>
</dbReference>
<gene>
    <name evidence="12" type="primary">Gnrh3</name>
    <name evidence="12" type="ORF">GTO95_0017413</name>
</gene>
<accession>A0A8J7P358</accession>
<dbReference type="PROSITE" id="PS00473">
    <property type="entry name" value="GNRH"/>
    <property type="match status" value="1"/>
</dbReference>
<dbReference type="GO" id="GO:0005183">
    <property type="term" value="F:gonadotropin hormone-releasing hormone activity"/>
    <property type="evidence" value="ECO:0007669"/>
    <property type="project" value="TreeGrafter"/>
</dbReference>
<evidence type="ECO:0000256" key="6">
    <source>
        <dbReference type="ARBA" id="ARBA00022702"/>
    </source>
</evidence>
<evidence type="ECO:0000256" key="1">
    <source>
        <dbReference type="ARBA" id="ARBA00002800"/>
    </source>
</evidence>
<proteinExistence type="inferred from homology"/>
<feature type="signal peptide" evidence="11">
    <location>
        <begin position="1"/>
        <end position="23"/>
    </location>
</feature>
<organism evidence="12 13">
    <name type="scientific">Atractosteus spatula</name>
    <name type="common">Alligator gar</name>
    <name type="synonym">Lepisosteus spatula</name>
    <dbReference type="NCBI Taxonomy" id="7917"/>
    <lineage>
        <taxon>Eukaryota</taxon>
        <taxon>Metazoa</taxon>
        <taxon>Chordata</taxon>
        <taxon>Craniata</taxon>
        <taxon>Vertebrata</taxon>
        <taxon>Euteleostomi</taxon>
        <taxon>Actinopterygii</taxon>
        <taxon>Neopterygii</taxon>
        <taxon>Holostei</taxon>
        <taxon>Semionotiformes</taxon>
        <taxon>Lepisosteidae</taxon>
        <taxon>Atractosteus</taxon>
    </lineage>
</organism>
<reference evidence="12" key="1">
    <citation type="journal article" date="2021" name="Cell">
        <title>Tracing the genetic footprints of vertebrate landing in non-teleost ray-finned fishes.</title>
        <authorList>
            <person name="Bi X."/>
            <person name="Wang K."/>
            <person name="Yang L."/>
            <person name="Pan H."/>
            <person name="Jiang H."/>
            <person name="Wei Q."/>
            <person name="Fang M."/>
            <person name="Yu H."/>
            <person name="Zhu C."/>
            <person name="Cai Y."/>
            <person name="He Y."/>
            <person name="Gan X."/>
            <person name="Zeng H."/>
            <person name="Yu D."/>
            <person name="Zhu Y."/>
            <person name="Jiang H."/>
            <person name="Qiu Q."/>
            <person name="Yang H."/>
            <person name="Zhang Y.E."/>
            <person name="Wang W."/>
            <person name="Zhu M."/>
            <person name="He S."/>
            <person name="Zhang G."/>
        </authorList>
    </citation>
    <scope>NUCLEOTIDE SEQUENCE</scope>
    <source>
        <strain evidence="12">Allg_001</strain>
    </source>
</reference>
<keyword evidence="9" id="KW-0873">Pyrrolidone carboxylic acid</keyword>
<dbReference type="PANTHER" id="PTHR10522">
    <property type="entry name" value="GONADOLIBERIN"/>
    <property type="match status" value="1"/>
</dbReference>
<evidence type="ECO:0000256" key="10">
    <source>
        <dbReference type="RuleBase" id="RU000635"/>
    </source>
</evidence>
<feature type="chain" id="PRO_5035268823" description="Progonadoliberin" evidence="11">
    <location>
        <begin position="24"/>
        <end position="72"/>
    </location>
</feature>
<dbReference type="InterPro" id="IPR002012">
    <property type="entry name" value="GnRH"/>
</dbReference>
<keyword evidence="5" id="KW-0165">Cleavage on pair of basic residues</keyword>
<evidence type="ECO:0000313" key="12">
    <source>
        <dbReference type="EMBL" id="MBN3324554.1"/>
    </source>
</evidence>